<dbReference type="STRING" id="1962155.B1813_00835"/>
<name>A0A1V9ACN1_SACPI</name>
<keyword evidence="1 4" id="KW-0489">Methyltransferase</keyword>
<keyword evidence="5" id="KW-1185">Reference proteome</keyword>
<gene>
    <name evidence="4" type="ORF">B1813_00835</name>
</gene>
<dbReference type="RefSeq" id="WP_081190129.1">
    <property type="nucleotide sequence ID" value="NZ_MWIH01000002.1"/>
</dbReference>
<dbReference type="InterPro" id="IPR041698">
    <property type="entry name" value="Methyltransf_25"/>
</dbReference>
<evidence type="ECO:0000259" key="3">
    <source>
        <dbReference type="Pfam" id="PF13649"/>
    </source>
</evidence>
<dbReference type="Gene3D" id="3.40.50.150">
    <property type="entry name" value="Vaccinia Virus protein VP39"/>
    <property type="match status" value="1"/>
</dbReference>
<evidence type="ECO:0000313" key="5">
    <source>
        <dbReference type="Proteomes" id="UP000192591"/>
    </source>
</evidence>
<dbReference type="SUPFAM" id="SSF53335">
    <property type="entry name" value="S-adenosyl-L-methionine-dependent methyltransferases"/>
    <property type="match status" value="1"/>
</dbReference>
<dbReference type="GO" id="GO:0008168">
    <property type="term" value="F:methyltransferase activity"/>
    <property type="evidence" value="ECO:0007669"/>
    <property type="project" value="UniProtKB-KW"/>
</dbReference>
<dbReference type="PANTHER" id="PTHR43861:SF1">
    <property type="entry name" value="TRANS-ACONITATE 2-METHYLTRANSFERASE"/>
    <property type="match status" value="1"/>
</dbReference>
<proteinExistence type="predicted"/>
<keyword evidence="2 4" id="KW-0808">Transferase</keyword>
<comment type="caution">
    <text evidence="4">The sequence shown here is derived from an EMBL/GenBank/DDBJ whole genome shotgun (WGS) entry which is preliminary data.</text>
</comment>
<feature type="domain" description="Methyltransferase" evidence="3">
    <location>
        <begin position="51"/>
        <end position="151"/>
    </location>
</feature>
<dbReference type="EMBL" id="MWIH01000002">
    <property type="protein sequence ID" value="OQO94684.1"/>
    <property type="molecule type" value="Genomic_DNA"/>
</dbReference>
<dbReference type="Pfam" id="PF13649">
    <property type="entry name" value="Methyltransf_25"/>
    <property type="match status" value="1"/>
</dbReference>
<evidence type="ECO:0000313" key="4">
    <source>
        <dbReference type="EMBL" id="OQO94684.1"/>
    </source>
</evidence>
<sequence>MDLTETTVDWTQWLRRWDRQQTGYLPYREERFTVAVDILEQVLAGTAEPVIVDLGCGPGSFSQRIVERLPTARCLAVDLDPVLLALGRAALGDADGRITWIQADLMSVHLPAVLGLSTVDAVVSSTALHWLSAERLSATYAQLGGLVRRGGLFLNADNIPEPGEATVLPRMAERARAEAIERSVAAGGEDWSTWWEALAEQPGIAELISERSELFAGITRDWAEPALDFHVAALRYAGFGEVGVPWQRLDDRVLLGVR</sequence>
<accession>A0A1V9ACN1</accession>
<evidence type="ECO:0000256" key="2">
    <source>
        <dbReference type="ARBA" id="ARBA00022679"/>
    </source>
</evidence>
<dbReference type="GO" id="GO:0032259">
    <property type="term" value="P:methylation"/>
    <property type="evidence" value="ECO:0007669"/>
    <property type="project" value="UniProtKB-KW"/>
</dbReference>
<dbReference type="AlphaFoldDB" id="A0A1V9ACN1"/>
<dbReference type="PANTHER" id="PTHR43861">
    <property type="entry name" value="TRANS-ACONITATE 2-METHYLTRANSFERASE-RELATED"/>
    <property type="match status" value="1"/>
</dbReference>
<dbReference type="Proteomes" id="UP000192591">
    <property type="component" value="Unassembled WGS sequence"/>
</dbReference>
<protein>
    <submittedName>
        <fullName evidence="4">16S rRNA (Cytosine(1402)-N(4))-methyltransferase</fullName>
    </submittedName>
</protein>
<organism evidence="4 5">
    <name type="scientific">Saccharomonospora piscinae</name>
    <dbReference type="NCBI Taxonomy" id="687388"/>
    <lineage>
        <taxon>Bacteria</taxon>
        <taxon>Bacillati</taxon>
        <taxon>Actinomycetota</taxon>
        <taxon>Actinomycetes</taxon>
        <taxon>Pseudonocardiales</taxon>
        <taxon>Pseudonocardiaceae</taxon>
        <taxon>Saccharomonospora</taxon>
    </lineage>
</organism>
<dbReference type="CDD" id="cd02440">
    <property type="entry name" value="AdoMet_MTases"/>
    <property type="match status" value="1"/>
</dbReference>
<dbReference type="InterPro" id="IPR029063">
    <property type="entry name" value="SAM-dependent_MTases_sf"/>
</dbReference>
<reference evidence="4 5" key="1">
    <citation type="submission" date="2017-02" db="EMBL/GenBank/DDBJ databases">
        <title>Draft genome of Saccharomonospora sp. 154.</title>
        <authorList>
            <person name="Alonso-Carmona G.S."/>
            <person name="De La Haba R."/>
            <person name="Vera-Gargallo B."/>
            <person name="Sandoval-Trujillo A.H."/>
            <person name="Ramirez-Duran N."/>
            <person name="Ventosa A."/>
        </authorList>
    </citation>
    <scope>NUCLEOTIDE SEQUENCE [LARGE SCALE GENOMIC DNA]</scope>
    <source>
        <strain evidence="4 5">LRS4.154</strain>
    </source>
</reference>
<evidence type="ECO:0000256" key="1">
    <source>
        <dbReference type="ARBA" id="ARBA00022603"/>
    </source>
</evidence>